<accession>A0A7K5R995</accession>
<dbReference type="Gene3D" id="4.10.40.30">
    <property type="entry name" value="CART, C-terminal domain"/>
    <property type="match status" value="1"/>
</dbReference>
<comment type="subcellular location">
    <subcellularLocation>
        <location evidence="1">Secreted</location>
    </subcellularLocation>
</comment>
<dbReference type="GO" id="GO:0008343">
    <property type="term" value="P:adult feeding behavior"/>
    <property type="evidence" value="ECO:0007669"/>
    <property type="project" value="InterPro"/>
</dbReference>
<feature type="non-terminal residue" evidence="7">
    <location>
        <position position="1"/>
    </location>
</feature>
<comment type="similarity">
    <text evidence="2">Belongs to the CART family.</text>
</comment>
<feature type="region of interest" description="Disordered" evidence="5">
    <location>
        <begin position="24"/>
        <end position="46"/>
    </location>
</feature>
<keyword evidence="3" id="KW-0964">Secreted</keyword>
<name>A0A7K5R995_9PASE</name>
<dbReference type="AlphaFoldDB" id="A0A7K5R995"/>
<dbReference type="PANTHER" id="PTHR16655">
    <property type="entry name" value="COCAINE AND AMPHETAMINE REGULATED TRANSCRIPT PROTEIN"/>
    <property type="match status" value="1"/>
</dbReference>
<protein>
    <submittedName>
        <fullName evidence="7">CART protein</fullName>
    </submittedName>
</protein>
<evidence type="ECO:0000256" key="1">
    <source>
        <dbReference type="ARBA" id="ARBA00004613"/>
    </source>
</evidence>
<dbReference type="InterPro" id="IPR009106">
    <property type="entry name" value="CART"/>
</dbReference>
<dbReference type="SUPFAM" id="SSF64546">
    <property type="entry name" value="Satiety factor CART (cocaine and amphetamine regulated transcript)"/>
    <property type="match status" value="1"/>
</dbReference>
<dbReference type="EMBL" id="VYZK01001103">
    <property type="protein sequence ID" value="NWT76321.1"/>
    <property type="molecule type" value="Genomic_DNA"/>
</dbReference>
<dbReference type="Proteomes" id="UP000566454">
    <property type="component" value="Unassembled WGS sequence"/>
</dbReference>
<evidence type="ECO:0000256" key="3">
    <source>
        <dbReference type="ARBA" id="ARBA00022525"/>
    </source>
</evidence>
<dbReference type="GO" id="GO:0005615">
    <property type="term" value="C:extracellular space"/>
    <property type="evidence" value="ECO:0007669"/>
    <property type="project" value="InterPro"/>
</dbReference>
<feature type="region of interest" description="Disordered" evidence="5">
    <location>
        <begin position="83"/>
        <end position="117"/>
    </location>
</feature>
<feature type="chain" id="PRO_5029689855" evidence="6">
    <location>
        <begin position="26"/>
        <end position="143"/>
    </location>
</feature>
<dbReference type="GO" id="GO:0007186">
    <property type="term" value="P:G protein-coupled receptor signaling pathway"/>
    <property type="evidence" value="ECO:0007669"/>
    <property type="project" value="InterPro"/>
</dbReference>
<dbReference type="GO" id="GO:0009267">
    <property type="term" value="P:cellular response to starvation"/>
    <property type="evidence" value="ECO:0007669"/>
    <property type="project" value="InterPro"/>
</dbReference>
<dbReference type="GO" id="GO:0032099">
    <property type="term" value="P:negative regulation of appetite"/>
    <property type="evidence" value="ECO:0007669"/>
    <property type="project" value="InterPro"/>
</dbReference>
<proteinExistence type="inferred from homology"/>
<keyword evidence="4" id="KW-1015">Disulfide bond</keyword>
<evidence type="ECO:0000256" key="5">
    <source>
        <dbReference type="SAM" id="MobiDB-lite"/>
    </source>
</evidence>
<evidence type="ECO:0000313" key="7">
    <source>
        <dbReference type="EMBL" id="NWT76321.1"/>
    </source>
</evidence>
<evidence type="ECO:0000313" key="8">
    <source>
        <dbReference type="Proteomes" id="UP000566454"/>
    </source>
</evidence>
<evidence type="ECO:0000256" key="6">
    <source>
        <dbReference type="SAM" id="SignalP"/>
    </source>
</evidence>
<keyword evidence="8" id="KW-1185">Reference proteome</keyword>
<gene>
    <name evidence="7" type="primary">Cartpt</name>
    <name evidence="7" type="ORF">PRUHIM_R15137</name>
</gene>
<evidence type="ECO:0000256" key="2">
    <source>
        <dbReference type="ARBA" id="ARBA00005294"/>
    </source>
</evidence>
<comment type="caution">
    <text evidence="7">The sequence shown here is derived from an EMBL/GenBank/DDBJ whole genome shotgun (WGS) entry which is preliminary data.</text>
</comment>
<dbReference type="InterPro" id="IPR036722">
    <property type="entry name" value="CART_C_sf"/>
</dbReference>
<dbReference type="OrthoDB" id="9936511at2759"/>
<reference evidence="7 8" key="1">
    <citation type="submission" date="2019-09" db="EMBL/GenBank/DDBJ databases">
        <title>Bird 10,000 Genomes (B10K) Project - Family phase.</title>
        <authorList>
            <person name="Zhang G."/>
        </authorList>
    </citation>
    <scope>NUCLEOTIDE SEQUENCE [LARGE SCALE GENOMIC DNA]</scope>
    <source>
        <strain evidence="7">B10K-DU-013-18</strain>
        <tissue evidence="7">Muscle</tissue>
    </source>
</reference>
<organism evidence="7 8">
    <name type="scientific">Prunella himalayana</name>
    <dbReference type="NCBI Taxonomy" id="670356"/>
    <lineage>
        <taxon>Eukaryota</taxon>
        <taxon>Metazoa</taxon>
        <taxon>Chordata</taxon>
        <taxon>Craniata</taxon>
        <taxon>Vertebrata</taxon>
        <taxon>Euteleostomi</taxon>
        <taxon>Archelosauria</taxon>
        <taxon>Archosauria</taxon>
        <taxon>Dinosauria</taxon>
        <taxon>Saurischia</taxon>
        <taxon>Theropoda</taxon>
        <taxon>Coelurosauria</taxon>
        <taxon>Aves</taxon>
        <taxon>Neognathae</taxon>
        <taxon>Neoaves</taxon>
        <taxon>Telluraves</taxon>
        <taxon>Australaves</taxon>
        <taxon>Passeriformes</taxon>
        <taxon>Passeroidea</taxon>
        <taxon>Prunellidae</taxon>
        <taxon>Prunella</taxon>
    </lineage>
</organism>
<sequence length="143" mass="14650">TGTMEHARLCLLCLLGGGVILPGSPEPGPAPEPRRGGSLPGRGPEEPELVEALREVLDEGGTREPPALEKRLSWVPWGGGGWGAALGDPRPPFGGGGGAGLADGAAPQCEPREPWGGRRGARFGKLCSCPRGTWGGLLILKCS</sequence>
<feature type="non-terminal residue" evidence="7">
    <location>
        <position position="143"/>
    </location>
</feature>
<feature type="signal peptide" evidence="6">
    <location>
        <begin position="1"/>
        <end position="25"/>
    </location>
</feature>
<dbReference type="Pfam" id="PF06373">
    <property type="entry name" value="CART"/>
    <property type="match status" value="1"/>
</dbReference>
<dbReference type="GO" id="GO:0043410">
    <property type="term" value="P:positive regulation of MAPK cascade"/>
    <property type="evidence" value="ECO:0007669"/>
    <property type="project" value="InterPro"/>
</dbReference>
<evidence type="ECO:0000256" key="4">
    <source>
        <dbReference type="ARBA" id="ARBA00023157"/>
    </source>
</evidence>
<dbReference type="GO" id="GO:0005184">
    <property type="term" value="F:neuropeptide hormone activity"/>
    <property type="evidence" value="ECO:0007669"/>
    <property type="project" value="InterPro"/>
</dbReference>
<keyword evidence="6" id="KW-0732">Signal</keyword>